<accession>A0A6A6HQ89</accession>
<keyword evidence="3" id="KW-1185">Reference proteome</keyword>
<name>A0A6A6HQ89_9PLEO</name>
<dbReference type="RefSeq" id="XP_033675318.1">
    <property type="nucleotide sequence ID" value="XM_033832408.1"/>
</dbReference>
<dbReference type="Proteomes" id="UP000800094">
    <property type="component" value="Unassembled WGS sequence"/>
</dbReference>
<evidence type="ECO:0000313" key="2">
    <source>
        <dbReference type="EMBL" id="KAF2240314.1"/>
    </source>
</evidence>
<dbReference type="GeneID" id="54585738"/>
<feature type="compositionally biased region" description="Basic and acidic residues" evidence="1">
    <location>
        <begin position="102"/>
        <end position="117"/>
    </location>
</feature>
<dbReference type="AlphaFoldDB" id="A0A6A6HQ89"/>
<evidence type="ECO:0000256" key="1">
    <source>
        <dbReference type="SAM" id="MobiDB-lite"/>
    </source>
</evidence>
<sequence>METSRTNRPWASQRAGLLLVGFDLTWDLLGKDDIVAEWLVVAAAGLKPMPRPRIAQDRALHLEGVEGHSYSRRWMFLNDDASIETRQRAREYEDENLPRGVEGSKGRSGHDSASEVDATRKKRIAALVDPEYAAVARYRNCGQRMRVGLAVVERARMERCFQRTYDAKRVPAEMMEMHLDRCLMSQSRTEGSAVVRWRRSGCTDSCTGDPFEKASAAWLARVLKLARKMKLRGHGTKYDGGIWTHASWQRMAARMCSDAVAKRKEVHRRIDSPVDGPNRRHQATKRVLENRLAQALQ</sequence>
<dbReference type="EMBL" id="ML987220">
    <property type="protein sequence ID" value="KAF2240314.1"/>
    <property type="molecule type" value="Genomic_DNA"/>
</dbReference>
<evidence type="ECO:0000313" key="3">
    <source>
        <dbReference type="Proteomes" id="UP000800094"/>
    </source>
</evidence>
<gene>
    <name evidence="2" type="ORF">BU26DRAFT_556932</name>
</gene>
<reference evidence="2" key="1">
    <citation type="journal article" date="2020" name="Stud. Mycol.">
        <title>101 Dothideomycetes genomes: a test case for predicting lifestyles and emergence of pathogens.</title>
        <authorList>
            <person name="Haridas S."/>
            <person name="Albert R."/>
            <person name="Binder M."/>
            <person name="Bloem J."/>
            <person name="Labutti K."/>
            <person name="Salamov A."/>
            <person name="Andreopoulos B."/>
            <person name="Baker S."/>
            <person name="Barry K."/>
            <person name="Bills G."/>
            <person name="Bluhm B."/>
            <person name="Cannon C."/>
            <person name="Castanera R."/>
            <person name="Culley D."/>
            <person name="Daum C."/>
            <person name="Ezra D."/>
            <person name="Gonzalez J."/>
            <person name="Henrissat B."/>
            <person name="Kuo A."/>
            <person name="Liang C."/>
            <person name="Lipzen A."/>
            <person name="Lutzoni F."/>
            <person name="Magnuson J."/>
            <person name="Mondo S."/>
            <person name="Nolan M."/>
            <person name="Ohm R."/>
            <person name="Pangilinan J."/>
            <person name="Park H.-J."/>
            <person name="Ramirez L."/>
            <person name="Alfaro M."/>
            <person name="Sun H."/>
            <person name="Tritt A."/>
            <person name="Yoshinaga Y."/>
            <person name="Zwiers L.-H."/>
            <person name="Turgeon B."/>
            <person name="Goodwin S."/>
            <person name="Spatafora J."/>
            <person name="Crous P."/>
            <person name="Grigoriev I."/>
        </authorList>
    </citation>
    <scope>NUCLEOTIDE SEQUENCE</scope>
    <source>
        <strain evidence="2">CBS 122368</strain>
    </source>
</reference>
<feature type="region of interest" description="Disordered" evidence="1">
    <location>
        <begin position="89"/>
        <end position="117"/>
    </location>
</feature>
<proteinExistence type="predicted"/>
<organism evidence="2 3">
    <name type="scientific">Trematosphaeria pertusa</name>
    <dbReference type="NCBI Taxonomy" id="390896"/>
    <lineage>
        <taxon>Eukaryota</taxon>
        <taxon>Fungi</taxon>
        <taxon>Dikarya</taxon>
        <taxon>Ascomycota</taxon>
        <taxon>Pezizomycotina</taxon>
        <taxon>Dothideomycetes</taxon>
        <taxon>Pleosporomycetidae</taxon>
        <taxon>Pleosporales</taxon>
        <taxon>Massarineae</taxon>
        <taxon>Trematosphaeriaceae</taxon>
        <taxon>Trematosphaeria</taxon>
    </lineage>
</organism>
<protein>
    <submittedName>
        <fullName evidence="2">Uncharacterized protein</fullName>
    </submittedName>
</protein>